<dbReference type="Pfam" id="PF00531">
    <property type="entry name" value="Death"/>
    <property type="match status" value="1"/>
</dbReference>
<dbReference type="GO" id="GO:0005737">
    <property type="term" value="C:cytoplasm"/>
    <property type="evidence" value="ECO:0007669"/>
    <property type="project" value="UniProtKB-ARBA"/>
</dbReference>
<dbReference type="SMART" id="SM00005">
    <property type="entry name" value="DEATH"/>
    <property type="match status" value="1"/>
</dbReference>
<dbReference type="EnsemblMetazoa" id="XM_038190696.1">
    <property type="protein sequence ID" value="XP_038046624.1"/>
    <property type="gene ID" value="LOC119720839"/>
</dbReference>
<keyword evidence="2" id="KW-0597">Phosphoprotein</keyword>
<dbReference type="RefSeq" id="XP_038046623.1">
    <property type="nucleotide sequence ID" value="XM_038190695.1"/>
</dbReference>
<feature type="region of interest" description="Disordered" evidence="6">
    <location>
        <begin position="572"/>
        <end position="789"/>
    </location>
</feature>
<feature type="region of interest" description="Disordered" evidence="6">
    <location>
        <begin position="105"/>
        <end position="147"/>
    </location>
</feature>
<feature type="compositionally biased region" description="Polar residues" evidence="6">
    <location>
        <begin position="697"/>
        <end position="724"/>
    </location>
</feature>
<feature type="compositionally biased region" description="Polar residues" evidence="6">
    <location>
        <begin position="625"/>
        <end position="645"/>
    </location>
</feature>
<dbReference type="InterPro" id="IPR031964">
    <property type="entry name" value="CARD_dom"/>
</dbReference>
<feature type="compositionally biased region" description="Basic and acidic residues" evidence="6">
    <location>
        <begin position="105"/>
        <end position="116"/>
    </location>
</feature>
<evidence type="ECO:0000313" key="9">
    <source>
        <dbReference type="Proteomes" id="UP000887568"/>
    </source>
</evidence>
<dbReference type="Gene3D" id="1.10.533.10">
    <property type="entry name" value="Death Domain, Fas"/>
    <property type="match status" value="2"/>
</dbReference>
<dbReference type="Proteomes" id="UP000887568">
    <property type="component" value="Unplaced"/>
</dbReference>
<keyword evidence="9" id="KW-1185">Reference proteome</keyword>
<dbReference type="GeneID" id="119720839"/>
<keyword evidence="4" id="KW-0832">Ubl conjugation</keyword>
<evidence type="ECO:0000256" key="6">
    <source>
        <dbReference type="SAM" id="MobiDB-lite"/>
    </source>
</evidence>
<keyword evidence="1" id="KW-1017">Isopeptide bond</keyword>
<feature type="region of interest" description="Disordered" evidence="6">
    <location>
        <begin position="252"/>
        <end position="390"/>
    </location>
</feature>
<dbReference type="EnsemblMetazoa" id="XM_038190695.1">
    <property type="protein sequence ID" value="XP_038046623.1"/>
    <property type="gene ID" value="LOC119720839"/>
</dbReference>
<evidence type="ECO:0000256" key="4">
    <source>
        <dbReference type="ARBA" id="ARBA00022843"/>
    </source>
</evidence>
<evidence type="ECO:0000256" key="1">
    <source>
        <dbReference type="ARBA" id="ARBA00022499"/>
    </source>
</evidence>
<dbReference type="EnsemblMetazoa" id="XM_038190697.1">
    <property type="protein sequence ID" value="XP_038046625.1"/>
    <property type="gene ID" value="LOC119720839"/>
</dbReference>
<feature type="domain" description="Death" evidence="7">
    <location>
        <begin position="165"/>
        <end position="243"/>
    </location>
</feature>
<feature type="compositionally biased region" description="Basic and acidic residues" evidence="6">
    <location>
        <begin position="362"/>
        <end position="372"/>
    </location>
</feature>
<evidence type="ECO:0000313" key="8">
    <source>
        <dbReference type="EnsemblMetazoa" id="XP_038046625.1"/>
    </source>
</evidence>
<dbReference type="RefSeq" id="XP_038046625.1">
    <property type="nucleotide sequence ID" value="XM_038190697.1"/>
</dbReference>
<dbReference type="OrthoDB" id="10061577at2759"/>
<sequence>MVMMDSLEKARRKRMVDCAVQFQNVNAEDLMPYLKCLPRPQKEKILCKQRLDGALAAAQMLGMALVKVDNWFEQLIPALRELNQNELADLLDDPPEDKRLENHRDVGLQSHQEKKGKFSPNQEKNLHQSEAGQSTLPRPSTSSGQSLKVTLQTPYSQLSALILHVLRRLDVLSPATGNDWTGLAGQLGFSIDSVNRFRSQQGSPTEALLLEWSNEGAATLEKLINALHDMHREDICQQLEELLGLRLELRNNQDGNTAEPRPTVSVSSRPLTEQDQQSELAARPQVTDTAPNQPAVDTEVEEEAKLVAPAPRPQPEAVPSHAEESGEDVATESENAAKKESDTSPKPQNSQSTETSKADASIVKHPEAEKVEVPSAHISCKDSQPPVNNLNRKHVESDHANCQVKTQLSDDPETCSDNNPGDGYSTGYIHVESNVCDCYHSLKTDDELDRDVSLQMSEESVPTIVPVASLDAGTSGASAGDDPTSSSSQESSSATTALSASATSVAPATVGQAVKKDSCDGFAPTVKILTSSQGAPVRQASGDSKYHLEQFQVPSVDGAFPEAAWMRATAFKSTSNPEASSSIRQVRKPVKQQQLCDAKPVADQVGPKPSQPDKDSQDPAPKPSHLNQQKIGESQKKQASSAVDSQHQHHAQTKSPPTPLAPHEEDGSGGNPELSGSEKQEASTETQCDPPPIPQLVESTQLLPSTTNTPSALQASPQRTQEVDSTGCLEESGAKSPEASVPLRQEASLPDQDSIQPPHALADNTEDQGGDSQEPGAEDENTDATTESQGRGALVGLALAVPVVLSLAAALTGGDILSNVL</sequence>
<keyword evidence="5" id="KW-0391">Immunity</keyword>
<dbReference type="SUPFAM" id="SSF47986">
    <property type="entry name" value="DEATH domain"/>
    <property type="match status" value="1"/>
</dbReference>
<dbReference type="Pfam" id="PF16739">
    <property type="entry name" value="CARD_2"/>
    <property type="match status" value="1"/>
</dbReference>
<dbReference type="RefSeq" id="XP_038046624.1">
    <property type="nucleotide sequence ID" value="XM_038190696.1"/>
</dbReference>
<dbReference type="PROSITE" id="PS50017">
    <property type="entry name" value="DEATH_DOMAIN"/>
    <property type="match status" value="1"/>
</dbReference>
<dbReference type="OMA" id="WANGQIC"/>
<name>A0A913Z720_PATMI</name>
<feature type="region of interest" description="Disordered" evidence="6">
    <location>
        <begin position="471"/>
        <end position="495"/>
    </location>
</feature>
<evidence type="ECO:0000256" key="5">
    <source>
        <dbReference type="ARBA" id="ARBA00022859"/>
    </source>
</evidence>
<feature type="compositionally biased region" description="Polar residues" evidence="6">
    <location>
        <begin position="344"/>
        <end position="355"/>
    </location>
</feature>
<dbReference type="GO" id="GO:0007165">
    <property type="term" value="P:signal transduction"/>
    <property type="evidence" value="ECO:0007669"/>
    <property type="project" value="InterPro"/>
</dbReference>
<feature type="compositionally biased region" description="Polar residues" evidence="6">
    <location>
        <begin position="381"/>
        <end position="390"/>
    </location>
</feature>
<keyword evidence="3" id="KW-0399">Innate immunity</keyword>
<protein>
    <recommendedName>
        <fullName evidence="7">Death domain-containing protein</fullName>
    </recommendedName>
</protein>
<accession>A0A913Z720</accession>
<evidence type="ECO:0000256" key="3">
    <source>
        <dbReference type="ARBA" id="ARBA00022588"/>
    </source>
</evidence>
<proteinExistence type="predicted"/>
<dbReference type="AlphaFoldDB" id="A0A913Z720"/>
<feature type="compositionally biased region" description="Polar residues" evidence="6">
    <location>
        <begin position="572"/>
        <end position="584"/>
    </location>
</feature>
<dbReference type="InterPro" id="IPR011029">
    <property type="entry name" value="DEATH-like_dom_sf"/>
</dbReference>
<dbReference type="GO" id="GO:0045087">
    <property type="term" value="P:innate immune response"/>
    <property type="evidence" value="ECO:0007669"/>
    <property type="project" value="UniProtKB-KW"/>
</dbReference>
<dbReference type="InterPro" id="IPR000488">
    <property type="entry name" value="Death_dom"/>
</dbReference>
<reference evidence="8" key="1">
    <citation type="submission" date="2022-11" db="UniProtKB">
        <authorList>
            <consortium name="EnsemblMetazoa"/>
        </authorList>
    </citation>
    <scope>IDENTIFICATION</scope>
</reference>
<feature type="compositionally biased region" description="Polar residues" evidence="6">
    <location>
        <begin position="119"/>
        <end position="147"/>
    </location>
</feature>
<feature type="compositionally biased region" description="Polar residues" evidence="6">
    <location>
        <begin position="264"/>
        <end position="279"/>
    </location>
</feature>
<evidence type="ECO:0000259" key="7">
    <source>
        <dbReference type="PROSITE" id="PS50017"/>
    </source>
</evidence>
<organism evidence="8 9">
    <name type="scientific">Patiria miniata</name>
    <name type="common">Bat star</name>
    <name type="synonym">Asterina miniata</name>
    <dbReference type="NCBI Taxonomy" id="46514"/>
    <lineage>
        <taxon>Eukaryota</taxon>
        <taxon>Metazoa</taxon>
        <taxon>Echinodermata</taxon>
        <taxon>Eleutherozoa</taxon>
        <taxon>Asterozoa</taxon>
        <taxon>Asteroidea</taxon>
        <taxon>Valvatacea</taxon>
        <taxon>Valvatida</taxon>
        <taxon>Asterinidae</taxon>
        <taxon>Patiria</taxon>
    </lineage>
</organism>
<evidence type="ECO:0000256" key="2">
    <source>
        <dbReference type="ARBA" id="ARBA00022553"/>
    </source>
</evidence>
<feature type="compositionally biased region" description="Low complexity" evidence="6">
    <location>
        <begin position="484"/>
        <end position="495"/>
    </location>
</feature>